<evidence type="ECO:0000259" key="2">
    <source>
        <dbReference type="Pfam" id="PF06054"/>
    </source>
</evidence>
<sequence>MHRADHGPEPAGNARTPMGSPTGPHYRPPSRQSNFHRLMCQQIAELVVLDERHIRHAIAEYLPPTENAHGRYPDIYVEWEGYGAFAIEFQLSGTFQTEISARCKHYEYERIPLLWILFGMNTSADLQQSFRDVIRRHRGNARGGQAFVAART</sequence>
<evidence type="ECO:0000313" key="4">
    <source>
        <dbReference type="Proteomes" id="UP001058098"/>
    </source>
</evidence>
<protein>
    <recommendedName>
        <fullName evidence="2">Competence protein CoiA nuclease-like domain-containing protein</fullName>
    </recommendedName>
</protein>
<evidence type="ECO:0000256" key="1">
    <source>
        <dbReference type="SAM" id="MobiDB-lite"/>
    </source>
</evidence>
<dbReference type="Pfam" id="PF06054">
    <property type="entry name" value="CoiA_nuc"/>
    <property type="match status" value="1"/>
</dbReference>
<reference evidence="3" key="1">
    <citation type="submission" date="2020-09" db="EMBL/GenBank/DDBJ databases">
        <title>Rhizobia associated with sainfoin plants.</title>
        <authorList>
            <person name="Asharfi S."/>
            <person name="Kuzmanovic N."/>
            <person name="Bunk B."/>
            <person name="Sproeer C."/>
            <person name="Becker M."/>
            <person name="Thuenen T."/>
        </authorList>
    </citation>
    <scope>NUCLEOTIDE SEQUENCE</scope>
    <source>
        <strain evidence="3">OM4</strain>
    </source>
</reference>
<keyword evidence="4" id="KW-1185">Reference proteome</keyword>
<evidence type="ECO:0000313" key="3">
    <source>
        <dbReference type="EMBL" id="UVC15317.1"/>
    </source>
</evidence>
<dbReference type="InterPro" id="IPR010330">
    <property type="entry name" value="CoiA_nuc"/>
</dbReference>
<gene>
    <name evidence="3" type="ORF">IHQ72_33180</name>
</gene>
<proteinExistence type="predicted"/>
<dbReference type="Proteomes" id="UP001058098">
    <property type="component" value="Chromosome"/>
</dbReference>
<name>A0ABY5QXY1_9HYPH</name>
<feature type="domain" description="Competence protein CoiA nuclease-like" evidence="2">
    <location>
        <begin position="69"/>
        <end position="123"/>
    </location>
</feature>
<feature type="region of interest" description="Disordered" evidence="1">
    <location>
        <begin position="1"/>
        <end position="31"/>
    </location>
</feature>
<dbReference type="EMBL" id="CP062229">
    <property type="protein sequence ID" value="UVC15317.1"/>
    <property type="molecule type" value="Genomic_DNA"/>
</dbReference>
<dbReference type="RefSeq" id="WP_258120074.1">
    <property type="nucleotide sequence ID" value="NZ_CP062229.1"/>
</dbReference>
<organism evidence="3 4">
    <name type="scientific">Mesorhizobium onobrychidis</name>
    <dbReference type="NCBI Taxonomy" id="2775404"/>
    <lineage>
        <taxon>Bacteria</taxon>
        <taxon>Pseudomonadati</taxon>
        <taxon>Pseudomonadota</taxon>
        <taxon>Alphaproteobacteria</taxon>
        <taxon>Hyphomicrobiales</taxon>
        <taxon>Phyllobacteriaceae</taxon>
        <taxon>Mesorhizobium</taxon>
    </lineage>
</organism>
<accession>A0ABY5QXY1</accession>